<dbReference type="PANTHER" id="PTHR37419">
    <property type="entry name" value="SERINE/THREONINE-PROTEIN KINASE TOXIN HIPA"/>
    <property type="match status" value="1"/>
</dbReference>
<sequence>MRVKMIGAKQVLDVYLGKDQIAQLALIDDQLYWNYSDPWKREGYAVSPHLPLQQEIPPLNVQRFLRNLLPEGAALEELLNNFHLSRNNTFGLVRALGLDTPGSLVILASNQLIPEQANFRVITDEELAQRLDHRDRYSLIIWDGKPRLSVAGVQDKINVVLNDQGQLGFGEGSLCSTHILKFETKKNSSIVLNEYLSMRLAKRCALNVANVQIKHFGPHSALLVERFDRKSITNNIVKRRHLIDGCQALNLPPDYKYEQNFGNSRDVAHIRDGVSLPKLFDFANQCINPAKTKQQILDWVLFNILIFNCDAHGKNISFFVGSKGISLAPFYDLVNIKMYPEYEHALAMALGDEFDENNIYAYQLADFADTCRLPRSLVTNRLIYLIERLTDALQEEIKLLLVDENEKKYLRQYQEIITKRCEHLLVQSKEITSVQI</sequence>
<keyword evidence="8" id="KW-1185">Reference proteome</keyword>
<dbReference type="STRING" id="1034943.BN59_01508"/>
<feature type="domain" description="HipA-like C-terminal" evidence="4">
    <location>
        <begin position="148"/>
        <end position="387"/>
    </location>
</feature>
<name>A0A078L5W2_9GAMM</name>
<evidence type="ECO:0000259" key="4">
    <source>
        <dbReference type="Pfam" id="PF07804"/>
    </source>
</evidence>
<evidence type="ECO:0000256" key="1">
    <source>
        <dbReference type="ARBA" id="ARBA00010164"/>
    </source>
</evidence>
<dbReference type="Proteomes" id="UP000044071">
    <property type="component" value="Unassembled WGS sequence"/>
</dbReference>
<gene>
    <name evidence="7" type="primary">hipA_3</name>
    <name evidence="6" type="synonym">hipA_1</name>
    <name evidence="6" type="ORF">BN59_01508</name>
    <name evidence="7" type="ORF">BN59_03651</name>
</gene>
<dbReference type="PANTHER" id="PTHR37419:SF1">
    <property type="entry name" value="SERINE_THREONINE-PROTEIN KINASE TOXIN HIPA"/>
    <property type="match status" value="1"/>
</dbReference>
<evidence type="ECO:0000313" key="6">
    <source>
        <dbReference type="EMBL" id="CDZ77226.1"/>
    </source>
</evidence>
<evidence type="ECO:0000256" key="2">
    <source>
        <dbReference type="ARBA" id="ARBA00022679"/>
    </source>
</evidence>
<dbReference type="NCBIfam" id="TIGR03071">
    <property type="entry name" value="couple_hipA"/>
    <property type="match status" value="1"/>
</dbReference>
<dbReference type="GO" id="GO:0005829">
    <property type="term" value="C:cytosol"/>
    <property type="evidence" value="ECO:0007669"/>
    <property type="project" value="TreeGrafter"/>
</dbReference>
<dbReference type="AlphaFoldDB" id="A0A078L5W2"/>
<organism evidence="7 8">
    <name type="scientific">Legionella massiliensis</name>
    <dbReference type="NCBI Taxonomy" id="1034943"/>
    <lineage>
        <taxon>Bacteria</taxon>
        <taxon>Pseudomonadati</taxon>
        <taxon>Pseudomonadota</taxon>
        <taxon>Gammaproteobacteria</taxon>
        <taxon>Legionellales</taxon>
        <taxon>Legionellaceae</taxon>
        <taxon>Legionella</taxon>
    </lineage>
</organism>
<feature type="domain" description="HipA N-terminal subdomain 1" evidence="5">
    <location>
        <begin position="12"/>
        <end position="106"/>
    </location>
</feature>
<evidence type="ECO:0000259" key="5">
    <source>
        <dbReference type="Pfam" id="PF13657"/>
    </source>
</evidence>
<dbReference type="EMBL" id="CCSB01000002">
    <property type="protein sequence ID" value="CDZ77226.1"/>
    <property type="molecule type" value="Genomic_DNA"/>
</dbReference>
<dbReference type="Gene3D" id="1.10.1070.20">
    <property type="match status" value="1"/>
</dbReference>
<evidence type="ECO:0000313" key="7">
    <source>
        <dbReference type="EMBL" id="CDZ79333.1"/>
    </source>
</evidence>
<dbReference type="Pfam" id="PF13657">
    <property type="entry name" value="Couple_hipA"/>
    <property type="match status" value="1"/>
</dbReference>
<dbReference type="eggNOG" id="COG3550">
    <property type="taxonomic scope" value="Bacteria"/>
</dbReference>
<keyword evidence="2" id="KW-0808">Transferase</keyword>
<proteinExistence type="inferred from homology"/>
<dbReference type="InterPro" id="IPR017508">
    <property type="entry name" value="HipA_N1"/>
</dbReference>
<protein>
    <submittedName>
        <fullName evidence="7">Serine/threonine-protein kinase HipA</fullName>
    </submittedName>
</protein>
<keyword evidence="3 7" id="KW-0418">Kinase</keyword>
<dbReference type="InterPro" id="IPR052028">
    <property type="entry name" value="HipA_Ser/Thr_kinase"/>
</dbReference>
<dbReference type="InterPro" id="IPR012893">
    <property type="entry name" value="HipA-like_C"/>
</dbReference>
<reference evidence="7 8" key="1">
    <citation type="submission" date="2014-06" db="EMBL/GenBank/DDBJ databases">
        <authorList>
            <person name="Urmite Genomes Urmite Genomes"/>
        </authorList>
    </citation>
    <scope>NUCLEOTIDE SEQUENCE [LARGE SCALE GENOMIC DNA]</scope>
</reference>
<comment type="similarity">
    <text evidence="1">Belongs to the HipA Ser/Thr kinase family.</text>
</comment>
<dbReference type="Pfam" id="PF07804">
    <property type="entry name" value="HipA_C"/>
    <property type="match status" value="1"/>
</dbReference>
<dbReference type="EMBL" id="CCSB01000004">
    <property type="protein sequence ID" value="CDZ79333.1"/>
    <property type="molecule type" value="Genomic_DNA"/>
</dbReference>
<dbReference type="GO" id="GO:0004674">
    <property type="term" value="F:protein serine/threonine kinase activity"/>
    <property type="evidence" value="ECO:0007669"/>
    <property type="project" value="TreeGrafter"/>
</dbReference>
<evidence type="ECO:0000313" key="8">
    <source>
        <dbReference type="Proteomes" id="UP000044071"/>
    </source>
</evidence>
<evidence type="ECO:0000256" key="3">
    <source>
        <dbReference type="ARBA" id="ARBA00022777"/>
    </source>
</evidence>
<accession>A0A078L5W2</accession>